<accession>A0A829WDJ7</accession>
<comment type="caution">
    <text evidence="1">The sequence shown here is derived from an EMBL/GenBank/DDBJ whole genome shotgun (WGS) entry which is preliminary data.</text>
</comment>
<organism evidence="1 2">
    <name type="scientific">Enterocloster clostridioformis</name>
    <dbReference type="NCBI Taxonomy" id="1531"/>
    <lineage>
        <taxon>Bacteria</taxon>
        <taxon>Bacillati</taxon>
        <taxon>Bacillota</taxon>
        <taxon>Clostridia</taxon>
        <taxon>Lachnospirales</taxon>
        <taxon>Lachnospiraceae</taxon>
        <taxon>Enterocloster</taxon>
    </lineage>
</organism>
<sequence length="49" mass="5955">MYNRNIVLKNLKEWIEYCNKIQSNSEKPYSEDIIEKIFSLPFEFDTIPI</sequence>
<name>A0A829WDJ7_9FIRM</name>
<proteinExistence type="predicted"/>
<evidence type="ECO:0000313" key="2">
    <source>
        <dbReference type="Proteomes" id="UP000315200"/>
    </source>
</evidence>
<protein>
    <submittedName>
        <fullName evidence="1">Uncharacterized protein</fullName>
    </submittedName>
</protein>
<dbReference type="EMBL" id="BJLB01000001">
    <property type="protein sequence ID" value="GEA37671.1"/>
    <property type="molecule type" value="Genomic_DNA"/>
</dbReference>
<gene>
    <name evidence="1" type="ORF">Ccl03g_33840</name>
</gene>
<reference evidence="1 2" key="1">
    <citation type="submission" date="2019-06" db="EMBL/GenBank/DDBJ databases">
        <title>Draft genome sequence of [Clostridium] clostridioforme NBRC 113352.</title>
        <authorList>
            <person name="Miura T."/>
            <person name="Furukawa M."/>
            <person name="Shimamura M."/>
            <person name="Ohyama Y."/>
            <person name="Yamazoe A."/>
            <person name="Kawasaki H."/>
        </authorList>
    </citation>
    <scope>NUCLEOTIDE SEQUENCE [LARGE SCALE GENOMIC DNA]</scope>
    <source>
        <strain evidence="1 2">NBRC 113352</strain>
    </source>
</reference>
<dbReference type="AlphaFoldDB" id="A0A829WDJ7"/>
<dbReference type="Proteomes" id="UP000315200">
    <property type="component" value="Unassembled WGS sequence"/>
</dbReference>
<evidence type="ECO:0000313" key="1">
    <source>
        <dbReference type="EMBL" id="GEA37671.1"/>
    </source>
</evidence>